<feature type="coiled-coil region" evidence="2">
    <location>
        <begin position="58"/>
        <end position="124"/>
    </location>
</feature>
<organismHost>
    <name type="scientific">Bacillus subtilis</name>
    <dbReference type="NCBI Taxonomy" id="1423"/>
</organismHost>
<evidence type="ECO:0000256" key="3">
    <source>
        <dbReference type="SAM" id="MobiDB-lite"/>
    </source>
</evidence>
<dbReference type="EMBL" id="MH606185">
    <property type="protein sequence ID" value="AXH71128.1"/>
    <property type="molecule type" value="Genomic_DNA"/>
</dbReference>
<evidence type="ECO:0000313" key="5">
    <source>
        <dbReference type="EMBL" id="AXH71128.1"/>
    </source>
</evidence>
<gene>
    <name evidence="5" type="ORF">BSP38_086</name>
</gene>
<dbReference type="InterPro" id="IPR051056">
    <property type="entry name" value="Glycosyl_Hydrolase_73"/>
</dbReference>
<keyword evidence="6" id="KW-1185">Reference proteome</keyword>
<evidence type="ECO:0000313" key="6">
    <source>
        <dbReference type="Proteomes" id="UP000260425"/>
    </source>
</evidence>
<feature type="region of interest" description="Disordered" evidence="3">
    <location>
        <begin position="960"/>
        <end position="1002"/>
    </location>
</feature>
<feature type="compositionally biased region" description="Polar residues" evidence="3">
    <location>
        <begin position="666"/>
        <end position="678"/>
    </location>
</feature>
<dbReference type="GO" id="GO:0004040">
    <property type="term" value="F:amidase activity"/>
    <property type="evidence" value="ECO:0007669"/>
    <property type="project" value="InterPro"/>
</dbReference>
<feature type="domain" description="Mannosyl-glycoprotein endo-beta-N-acetylglucosamidase-like" evidence="4">
    <location>
        <begin position="1097"/>
        <end position="1223"/>
    </location>
</feature>
<evidence type="ECO:0000256" key="1">
    <source>
        <dbReference type="ARBA" id="ARBA00022801"/>
    </source>
</evidence>
<feature type="region of interest" description="Disordered" evidence="3">
    <location>
        <begin position="646"/>
        <end position="678"/>
    </location>
</feature>
<dbReference type="InterPro" id="IPR002901">
    <property type="entry name" value="MGlyc_endo_b_GlcNAc-like_dom"/>
</dbReference>
<organism evidence="5 6">
    <name type="scientific">Bacillus phage BSP38</name>
    <dbReference type="NCBI Taxonomy" id="2283013"/>
    <lineage>
        <taxon>Viruses</taxon>
        <taxon>Duplodnaviria</taxon>
        <taxon>Heunggongvirae</taxon>
        <taxon>Uroviricota</taxon>
        <taxon>Caudoviricetes</taxon>
        <taxon>Herelleviridae</taxon>
        <taxon>Bastillevirinae</taxon>
        <taxon>Jeonjuvirus</taxon>
        <taxon>Jeonjuvirus BSP38</taxon>
    </lineage>
</organism>
<feature type="coiled-coil region" evidence="2">
    <location>
        <begin position="287"/>
        <end position="314"/>
    </location>
</feature>
<evidence type="ECO:0000256" key="2">
    <source>
        <dbReference type="SAM" id="Coils"/>
    </source>
</evidence>
<evidence type="ECO:0000259" key="4">
    <source>
        <dbReference type="SMART" id="SM00047"/>
    </source>
</evidence>
<proteinExistence type="predicted"/>
<sequence length="1275" mass="134640">MANMEQYIFNVDADTGKAISKLQQINKLMNEIDSIRGRGVNEYFTTTQKDMDKNMRSMAKLSKLYQSLDKDLAEIQRRMRDMSDRTVVPEGATKAQQRQIEQLKRTMEEQAQSAIHQQRALQSEYNKTLAKFRELSSFQQNSSKNFKHLFNSNDLFNLPSGAGNFNRARSIMSAMANEADGVSSKLNDVMAKIQSVNKLDRRSESLTRRASASNYMSYQQATSFRRDYSTVNQDYRSEKRSNIDAMTLLGQERTELTRKIQEIQTNPNATQKDIDRKIAMQQTVESIDKEREARMELNRALERTISNMKKYNERVTQDGGVEVKPERGTFRGMIYERSPAIGLALGAAAGGVVGGLYSHGAQLNKSMRDDVIGIGQHTGQDNWTETIRDNALEAGLKDRLGFGGQDMLAFQNNYLSNAGYNGMDDLNTAMTNQAVFSRTTGLDANTTKEFFNSAFASGAVNGNQVKDIQNAFIGGIKQSGMEGREKEQLKALQGLLQGVSQGRSLTNSEVMNVMGLQSVLSSSGVRSLGGQQGGQLLNDLNSGIRQGFNNPMVRLAFGQGTKYQGLEGRFELRKQMDKGISDAENVRNIGRIAESYSNSEAGQNEAFASFVQEGLGTDITAQQAEGLMDLYRKGKLTDENINGVLESTKETGATESQSKLEKYQNSKEATSNQSEATTDKQAAQLYDLGNKVREANTALGALPAPVYAAVAALSALAAAAGASALSFGASTLLRRGAARSMGQGGSIVGGATGRLFRGGAGGGAGGVGIFGALRNSTARFTDPYARAGGLPNTGPSSGAAAGTGSGLFSRVREGAGSLWNRVGGGAGAAAAGAGTAAAGAEVAGAAGSGAGAAAGAASGGSKVMSTLGKVGNVLGKVALPLSIIAGVGSIAAAPEDQKGEATGAAAGGIGGGLAGAAVGASVGSVVPVVGTAIGGILGGVIGSFGGSKIGGWAGSLFDPDKAQAAEPTDKKEDTKAKDKANAVEKQVDRENTNTKDRAENKRTDNLAMERANLHQYEAVLDRAAQILNQARLQNGIFGNGSGDSSGGGGGAAIGGAGGSLKMLSNGQKWANPSDLTNSDLGYTDAKLTAKDLDEWINSKAPEGSLMRGMGEAFFKAGQESGLDPRYLIAHAAQETGWGTSNILKDKNNWFGIGAFDDSPHSSAKTFGGRSQGIIDGAKWIAQNYYDKGNTTLSKMKKAGYATDPQWANNISSIMKNAPSGTGSVKVESTINVKVSGDEKVSSKINNNKELEKVANTIQSKIYGSMNYYSQETRRA</sequence>
<dbReference type="Pfam" id="PF01832">
    <property type="entry name" value="Glucosaminidase"/>
    <property type="match status" value="1"/>
</dbReference>
<keyword evidence="2" id="KW-0175">Coiled coil</keyword>
<reference evidence="5 6" key="1">
    <citation type="submission" date="2018-07" db="EMBL/GenBank/DDBJ databases">
        <title>Complete nucleotide sequence of Bacillus phage BSP38.</title>
        <authorList>
            <person name="Ghosh K."/>
            <person name="Kim K.-P."/>
        </authorList>
    </citation>
    <scope>NUCLEOTIDE SEQUENCE [LARGE SCALE GENOMIC DNA]</scope>
</reference>
<accession>A0A345MJU6</accession>
<dbReference type="SMART" id="SM00047">
    <property type="entry name" value="LYZ2"/>
    <property type="match status" value="1"/>
</dbReference>
<name>A0A345MJU6_BPBSP</name>
<dbReference type="PANTHER" id="PTHR33308:SF9">
    <property type="entry name" value="PEPTIDOGLYCAN HYDROLASE FLGJ"/>
    <property type="match status" value="1"/>
</dbReference>
<dbReference type="Gene3D" id="1.10.530.10">
    <property type="match status" value="1"/>
</dbReference>
<dbReference type="Proteomes" id="UP000260425">
    <property type="component" value="Segment"/>
</dbReference>
<dbReference type="PANTHER" id="PTHR33308">
    <property type="entry name" value="PEPTIDOGLYCAN HYDROLASE FLGJ"/>
    <property type="match status" value="1"/>
</dbReference>
<keyword evidence="1" id="KW-0378">Hydrolase</keyword>
<protein>
    <submittedName>
        <fullName evidence="5">Putative endo-beta-N-acetylglucosamidase</fullName>
    </submittedName>
</protein>